<dbReference type="Gene3D" id="1.20.58.480">
    <property type="match status" value="2"/>
</dbReference>
<dbReference type="InterPro" id="IPR037217">
    <property type="entry name" value="Trp/Indoleamine_2_3_dOase-like"/>
</dbReference>
<dbReference type="AlphaFoldDB" id="A0A2T9ZLA5"/>
<proteinExistence type="inferred from homology"/>
<keyword evidence="4" id="KW-0349">Heme</keyword>
<dbReference type="GO" id="GO:0019441">
    <property type="term" value="P:L-tryptophan catabolic process to kynurenine"/>
    <property type="evidence" value="ECO:0007669"/>
    <property type="project" value="InterPro"/>
</dbReference>
<comment type="caution">
    <text evidence="6">The sequence shown here is derived from an EMBL/GenBank/DDBJ whole genome shotgun (WGS) entry which is preliminary data.</text>
</comment>
<organism evidence="6 7">
    <name type="scientific">Smittium megazygosporum</name>
    <dbReference type="NCBI Taxonomy" id="133381"/>
    <lineage>
        <taxon>Eukaryota</taxon>
        <taxon>Fungi</taxon>
        <taxon>Fungi incertae sedis</taxon>
        <taxon>Zoopagomycota</taxon>
        <taxon>Kickxellomycotina</taxon>
        <taxon>Harpellomycetes</taxon>
        <taxon>Harpellales</taxon>
        <taxon>Legeriomycetaceae</taxon>
        <taxon>Smittium</taxon>
    </lineage>
</organism>
<dbReference type="PROSITE" id="PS00876">
    <property type="entry name" value="IDO_1"/>
    <property type="match status" value="1"/>
</dbReference>
<evidence type="ECO:0000256" key="3">
    <source>
        <dbReference type="ARBA" id="ARBA00023004"/>
    </source>
</evidence>
<feature type="compositionally biased region" description="Polar residues" evidence="5">
    <location>
        <begin position="466"/>
        <end position="475"/>
    </location>
</feature>
<protein>
    <recommendedName>
        <fullName evidence="8">Indoleamine 2,3-dioxygenase</fullName>
    </recommendedName>
</protein>
<dbReference type="InterPro" id="IPR000898">
    <property type="entry name" value="Indolamine_dOase"/>
</dbReference>
<dbReference type="EMBL" id="MBFS01000014">
    <property type="protein sequence ID" value="PVV05342.1"/>
    <property type="molecule type" value="Genomic_DNA"/>
</dbReference>
<dbReference type="GO" id="GO:0033754">
    <property type="term" value="F:indoleamine 2,3-dioxygenase activity"/>
    <property type="evidence" value="ECO:0007669"/>
    <property type="project" value="TreeGrafter"/>
</dbReference>
<dbReference type="GO" id="GO:0005737">
    <property type="term" value="C:cytoplasm"/>
    <property type="evidence" value="ECO:0007669"/>
    <property type="project" value="TreeGrafter"/>
</dbReference>
<reference evidence="6 7" key="1">
    <citation type="journal article" date="2018" name="MBio">
        <title>Comparative Genomics Reveals the Core Gene Toolbox for the Fungus-Insect Symbiosis.</title>
        <authorList>
            <person name="Wang Y."/>
            <person name="Stata M."/>
            <person name="Wang W."/>
            <person name="Stajich J.E."/>
            <person name="White M.M."/>
            <person name="Moncalvo J.M."/>
        </authorList>
    </citation>
    <scope>NUCLEOTIDE SEQUENCE [LARGE SCALE GENOMIC DNA]</scope>
    <source>
        <strain evidence="6 7">SC-DP-2</strain>
    </source>
</reference>
<dbReference type="SUPFAM" id="SSF140959">
    <property type="entry name" value="Indolic compounds 2,3-dioxygenase-like"/>
    <property type="match status" value="1"/>
</dbReference>
<dbReference type="PANTHER" id="PTHR28657:SF5">
    <property type="entry name" value="INDOLEAMINE 2,3-DIOXYGENASE"/>
    <property type="match status" value="1"/>
</dbReference>
<dbReference type="Proteomes" id="UP000245609">
    <property type="component" value="Unassembled WGS sequence"/>
</dbReference>
<evidence type="ECO:0000313" key="6">
    <source>
        <dbReference type="EMBL" id="PVV05342.1"/>
    </source>
</evidence>
<feature type="region of interest" description="Disordered" evidence="5">
    <location>
        <begin position="443"/>
        <end position="478"/>
    </location>
</feature>
<sequence>MSAAAKDNKVWSFLPHSLSEYDVSEAGAFTPSSPPLSRLSDPYYTPWEDLANDLVAHQLTGTFRERVKQLPTLSVNKLVSLQEFQRSYLLLSYICHGYVWCLYQQPEENLPECLSIPFCEISGYLGINPVTTNAAIVLWNWRLLNPERGVDLDNLATLYTFTGTTDESWFYLISVMIEYTGGDIVKYSGLANHAAINNDIPALISALNGINTTMKKLTKIILRMTQKCDPYVFYWKIRPYLAGWENMESVGLKDGVAYVGGDKKSFSNISYVFVPRNNKLYRKYAGGSAAQSSLIQLIDIALGVKHYVTEEDFAQGKSKDAPSNNQTEKYVRPPGNPYLLKMRDYMPGKHKQFLIDFEKACVIRKCVFLNTQDVSQPSGDSFSELLSYKEDISDSIKSTGPLSTKEQIELLDAYNKCISSLKSFRDAHFNVVKNYILAPAKGTPSTGSPTLNGKPSLTTLDEKPAPSSQNGTKSLKNYDHGLARSLEAEEVALGTGGTDALSFLGQLKEETRASRLGS</sequence>
<dbReference type="OrthoDB" id="540174at2759"/>
<evidence type="ECO:0000256" key="5">
    <source>
        <dbReference type="SAM" id="MobiDB-lite"/>
    </source>
</evidence>
<comment type="similarity">
    <text evidence="1">Belongs to the indoleamine 2,3-dioxygenase family.</text>
</comment>
<keyword evidence="7" id="KW-1185">Reference proteome</keyword>
<evidence type="ECO:0000313" key="7">
    <source>
        <dbReference type="Proteomes" id="UP000245609"/>
    </source>
</evidence>
<keyword evidence="3 4" id="KW-0408">Iron</keyword>
<dbReference type="PANTHER" id="PTHR28657">
    <property type="entry name" value="INDOLEAMINE 2,3-DIOXYGENASE"/>
    <property type="match status" value="1"/>
</dbReference>
<dbReference type="GO" id="GO:0020037">
    <property type="term" value="F:heme binding"/>
    <property type="evidence" value="ECO:0007669"/>
    <property type="project" value="InterPro"/>
</dbReference>
<accession>A0A2T9ZLA5</accession>
<gene>
    <name evidence="6" type="ORF">BB560_000148</name>
</gene>
<dbReference type="GO" id="GO:0034354">
    <property type="term" value="P:'de novo' NAD+ biosynthetic process from L-tryptophan"/>
    <property type="evidence" value="ECO:0007669"/>
    <property type="project" value="TreeGrafter"/>
</dbReference>
<keyword evidence="2 4" id="KW-0479">Metal-binding</keyword>
<dbReference type="GO" id="GO:0046872">
    <property type="term" value="F:metal ion binding"/>
    <property type="evidence" value="ECO:0007669"/>
    <property type="project" value="UniProtKB-KW"/>
</dbReference>
<dbReference type="Pfam" id="PF01231">
    <property type="entry name" value="IDO"/>
    <property type="match status" value="1"/>
</dbReference>
<evidence type="ECO:0000256" key="4">
    <source>
        <dbReference type="PIRSR" id="PIRSR600898-1"/>
    </source>
</evidence>
<feature type="binding site" description="proximal binding residue" evidence="4">
    <location>
        <position position="428"/>
    </location>
    <ligand>
        <name>heme b</name>
        <dbReference type="ChEBI" id="CHEBI:60344"/>
    </ligand>
    <ligandPart>
        <name>Fe</name>
        <dbReference type="ChEBI" id="CHEBI:18248"/>
    </ligandPart>
</feature>
<evidence type="ECO:0008006" key="8">
    <source>
        <dbReference type="Google" id="ProtNLM"/>
    </source>
</evidence>
<feature type="compositionally biased region" description="Polar residues" evidence="5">
    <location>
        <begin position="443"/>
        <end position="459"/>
    </location>
</feature>
<name>A0A2T9ZLA5_9FUNG</name>
<dbReference type="STRING" id="133381.A0A2T9ZLA5"/>
<evidence type="ECO:0000256" key="1">
    <source>
        <dbReference type="ARBA" id="ARBA00007119"/>
    </source>
</evidence>
<evidence type="ECO:0000256" key="2">
    <source>
        <dbReference type="ARBA" id="ARBA00022723"/>
    </source>
</evidence>